<evidence type="ECO:0000313" key="1">
    <source>
        <dbReference type="EMBL" id="MCJ0762970.1"/>
    </source>
</evidence>
<gene>
    <name evidence="1" type="ORF">MMF98_07080</name>
</gene>
<accession>A0A9X1VTA9</accession>
<name>A0A9X1VTA9_9BURK</name>
<protein>
    <submittedName>
        <fullName evidence="1">Uncharacterized protein</fullName>
    </submittedName>
</protein>
<dbReference type="Proteomes" id="UP001139447">
    <property type="component" value="Unassembled WGS sequence"/>
</dbReference>
<evidence type="ECO:0000313" key="2">
    <source>
        <dbReference type="Proteomes" id="UP001139447"/>
    </source>
</evidence>
<comment type="caution">
    <text evidence="1">The sequence shown here is derived from an EMBL/GenBank/DDBJ whole genome shotgun (WGS) entry which is preliminary data.</text>
</comment>
<dbReference type="EMBL" id="JALGBI010000001">
    <property type="protein sequence ID" value="MCJ0762970.1"/>
    <property type="molecule type" value="Genomic_DNA"/>
</dbReference>
<organism evidence="1 2">
    <name type="scientific">Variovorax terrae</name>
    <dbReference type="NCBI Taxonomy" id="2923278"/>
    <lineage>
        <taxon>Bacteria</taxon>
        <taxon>Pseudomonadati</taxon>
        <taxon>Pseudomonadota</taxon>
        <taxon>Betaproteobacteria</taxon>
        <taxon>Burkholderiales</taxon>
        <taxon>Comamonadaceae</taxon>
        <taxon>Variovorax</taxon>
    </lineage>
</organism>
<keyword evidence="2" id="KW-1185">Reference proteome</keyword>
<proteinExistence type="predicted"/>
<dbReference type="AlphaFoldDB" id="A0A9X1VTA9"/>
<reference evidence="1" key="1">
    <citation type="submission" date="2022-03" db="EMBL/GenBank/DDBJ databases">
        <authorList>
            <person name="Woo C.Y."/>
        </authorList>
    </citation>
    <scope>NUCLEOTIDE SEQUENCE</scope>
    <source>
        <strain evidence="1">CYS-02</strain>
    </source>
</reference>
<sequence>MTQPPGKVGLLLQRLAEFPGLDACALVDADTGMTWHHAGRLHDMDRIGEVAVEFWRVHGRLAMHFKDFGGLNSAAYAFAHRVVALFPCSEAPPLVLVCVAQKKNVAWSEWAPHVLALRQALAAAPLP</sequence>
<dbReference type="RefSeq" id="WP_243305535.1">
    <property type="nucleotide sequence ID" value="NZ_JALGBI010000001.1"/>
</dbReference>